<dbReference type="AlphaFoldDB" id="A0AAV0X2L1"/>
<reference evidence="1 2" key="1">
    <citation type="submission" date="2023-01" db="EMBL/GenBank/DDBJ databases">
        <authorList>
            <person name="Whitehead M."/>
        </authorList>
    </citation>
    <scope>NUCLEOTIDE SEQUENCE [LARGE SCALE GENOMIC DNA]</scope>
</reference>
<organism evidence="1 2">
    <name type="scientific">Macrosiphum euphorbiae</name>
    <name type="common">potato aphid</name>
    <dbReference type="NCBI Taxonomy" id="13131"/>
    <lineage>
        <taxon>Eukaryota</taxon>
        <taxon>Metazoa</taxon>
        <taxon>Ecdysozoa</taxon>
        <taxon>Arthropoda</taxon>
        <taxon>Hexapoda</taxon>
        <taxon>Insecta</taxon>
        <taxon>Pterygota</taxon>
        <taxon>Neoptera</taxon>
        <taxon>Paraneoptera</taxon>
        <taxon>Hemiptera</taxon>
        <taxon>Sternorrhyncha</taxon>
        <taxon>Aphidomorpha</taxon>
        <taxon>Aphidoidea</taxon>
        <taxon>Aphididae</taxon>
        <taxon>Macrosiphini</taxon>
        <taxon>Macrosiphum</taxon>
    </lineage>
</organism>
<dbReference type="EMBL" id="CARXXK010000003">
    <property type="protein sequence ID" value="CAI6362236.1"/>
    <property type="molecule type" value="Genomic_DNA"/>
</dbReference>
<name>A0AAV0X2L1_9HEMI</name>
<sequence length="69" mass="8458">MDTSEDFLECFTAAGDHRCKLRSLKIKQRKGRKIYKREKTPRLERIHRKVRKRSYQGSDLRFKSPWDFK</sequence>
<dbReference type="Proteomes" id="UP001160148">
    <property type="component" value="Unassembled WGS sequence"/>
</dbReference>
<gene>
    <name evidence="1" type="ORF">MEUPH1_LOCUS17329</name>
</gene>
<keyword evidence="2" id="KW-1185">Reference proteome</keyword>
<evidence type="ECO:0000313" key="2">
    <source>
        <dbReference type="Proteomes" id="UP001160148"/>
    </source>
</evidence>
<comment type="caution">
    <text evidence="1">The sequence shown here is derived from an EMBL/GenBank/DDBJ whole genome shotgun (WGS) entry which is preliminary data.</text>
</comment>
<proteinExistence type="predicted"/>
<protein>
    <submittedName>
        <fullName evidence="1">Uncharacterized protein</fullName>
    </submittedName>
</protein>
<accession>A0AAV0X2L1</accession>
<evidence type="ECO:0000313" key="1">
    <source>
        <dbReference type="EMBL" id="CAI6362236.1"/>
    </source>
</evidence>